<keyword evidence="3" id="KW-1185">Reference proteome</keyword>
<proteinExistence type="predicted"/>
<gene>
    <name evidence="2" type="ORF">C8035_v008316</name>
</gene>
<dbReference type="AlphaFoldDB" id="A0A4R8QJY1"/>
<protein>
    <submittedName>
        <fullName evidence="2">Uncharacterized protein</fullName>
    </submittedName>
</protein>
<sequence>MNFKQLNPADVQSLTTWPKHPGIYLDHPVSGYRLVLDSWVKGRQEGICIFVYTEAPEPIERPELDLPYKEYVCEDLEGNLRTLEAAAGTDSRQEERRKGNVTLEWQRPPHNDARSTKHIADCPG</sequence>
<feature type="compositionally biased region" description="Basic and acidic residues" evidence="1">
    <location>
        <begin position="107"/>
        <end position="124"/>
    </location>
</feature>
<name>A0A4R8QJY1_9PEZI</name>
<organism evidence="2 3">
    <name type="scientific">Colletotrichum spinosum</name>
    <dbReference type="NCBI Taxonomy" id="1347390"/>
    <lineage>
        <taxon>Eukaryota</taxon>
        <taxon>Fungi</taxon>
        <taxon>Dikarya</taxon>
        <taxon>Ascomycota</taxon>
        <taxon>Pezizomycotina</taxon>
        <taxon>Sordariomycetes</taxon>
        <taxon>Hypocreomycetidae</taxon>
        <taxon>Glomerellales</taxon>
        <taxon>Glomerellaceae</taxon>
        <taxon>Colletotrichum</taxon>
        <taxon>Colletotrichum orbiculare species complex</taxon>
    </lineage>
</organism>
<evidence type="ECO:0000313" key="2">
    <source>
        <dbReference type="EMBL" id="TDZ36564.1"/>
    </source>
</evidence>
<evidence type="ECO:0000256" key="1">
    <source>
        <dbReference type="SAM" id="MobiDB-lite"/>
    </source>
</evidence>
<feature type="region of interest" description="Disordered" evidence="1">
    <location>
        <begin position="85"/>
        <end position="124"/>
    </location>
</feature>
<evidence type="ECO:0000313" key="3">
    <source>
        <dbReference type="Proteomes" id="UP000295083"/>
    </source>
</evidence>
<accession>A0A4R8QJY1</accession>
<dbReference type="EMBL" id="QAPG01000031">
    <property type="protein sequence ID" value="TDZ36564.1"/>
    <property type="molecule type" value="Genomic_DNA"/>
</dbReference>
<reference evidence="2 3" key="1">
    <citation type="submission" date="2018-11" db="EMBL/GenBank/DDBJ databases">
        <title>Genome sequence and assembly of Colletotrichum spinosum.</title>
        <authorList>
            <person name="Gan P."/>
            <person name="Shirasu K."/>
        </authorList>
    </citation>
    <scope>NUCLEOTIDE SEQUENCE [LARGE SCALE GENOMIC DNA]</scope>
    <source>
        <strain evidence="2 3">CBS 515.97</strain>
    </source>
</reference>
<dbReference type="Proteomes" id="UP000295083">
    <property type="component" value="Unassembled WGS sequence"/>
</dbReference>
<comment type="caution">
    <text evidence="2">The sequence shown here is derived from an EMBL/GenBank/DDBJ whole genome shotgun (WGS) entry which is preliminary data.</text>
</comment>